<feature type="domain" description="NodB homology" evidence="4">
    <location>
        <begin position="308"/>
        <end position="497"/>
    </location>
</feature>
<gene>
    <name evidence="5" type="ORF">C1877_12800</name>
</gene>
<keyword evidence="1" id="KW-0694">RNA-binding</keyword>
<keyword evidence="3" id="KW-1133">Transmembrane helix</keyword>
<keyword evidence="3" id="KW-0472">Membrane</keyword>
<sequence>MPRPEGREHADATHRRIPEDSPARQARAGVARTHVSARDDDAAPSQRAAGRPVSRTSSRVGGRPSHSGRIPQQSRNSQRYSPSASAGARPRRTGGASRGNGRGAQVDPAAAPYQDHDRYMRIAQKPERPGRRLAGVLAGVGLVAVVIIGVVLFVQSLPANVTLNGASVEVHGGKTLGDALSASGIKPQPGDLLAVDGSVLEAGKGEPFDATVNGEKVTELDAKLASGDVVEIGNGGPIEEPSDSVETTIPWTVAQEGNGAIHLVEGEGKDGVKATKTGKVSGITAEQVVQEPSNIVRRNVSPDVGDDKVIALTFDDGPWGEQTGQVLDVLAEHGAKATFFTVGNRIEQDNGDAFIKRAVSEGHQVCTHSYDHAAGSGQGVNLGFMTPEEQKAEVEKGRAAIEAVTGTEASRIFRTPGGNFGDDVVKNIGPLIKAEIGWNIDSSDWRRPGAGAIANQIEDAWPGAIVLMHDGGGDRSQTIEALKLALPRLKDQGYRFITIDELLQYPLS</sequence>
<dbReference type="Gene3D" id="3.20.20.370">
    <property type="entry name" value="Glycoside hydrolase/deacetylase"/>
    <property type="match status" value="1"/>
</dbReference>
<dbReference type="PANTHER" id="PTHR10587">
    <property type="entry name" value="GLYCOSYL TRANSFERASE-RELATED"/>
    <property type="match status" value="1"/>
</dbReference>
<dbReference type="Proteomes" id="UP000254000">
    <property type="component" value="Unassembled WGS sequence"/>
</dbReference>
<feature type="transmembrane region" description="Helical" evidence="3">
    <location>
        <begin position="133"/>
        <end position="154"/>
    </location>
</feature>
<evidence type="ECO:0000313" key="5">
    <source>
        <dbReference type="EMBL" id="RDB63077.1"/>
    </source>
</evidence>
<protein>
    <submittedName>
        <fullName evidence="5">Polysaccharide deacetylase</fullName>
    </submittedName>
</protein>
<feature type="compositionally biased region" description="Basic and acidic residues" evidence="2">
    <location>
        <begin position="1"/>
        <end position="22"/>
    </location>
</feature>
<dbReference type="EMBL" id="PPTS01000008">
    <property type="protein sequence ID" value="RDB63077.1"/>
    <property type="molecule type" value="Genomic_DNA"/>
</dbReference>
<reference evidence="5 6" key="1">
    <citation type="journal article" date="2018" name="Elife">
        <title>Discovery and characterization of a prevalent human gut bacterial enzyme sufficient for the inactivation of a family of plant toxins.</title>
        <authorList>
            <person name="Koppel N."/>
            <person name="Bisanz J.E."/>
            <person name="Pandelia M.E."/>
            <person name="Turnbaugh P.J."/>
            <person name="Balskus E.P."/>
        </authorList>
    </citation>
    <scope>NUCLEOTIDE SEQUENCE [LARGE SCALE GENOMIC DNA]</scope>
    <source>
        <strain evidence="5 6">3C</strain>
    </source>
</reference>
<accession>A0A369LWQ3</accession>
<name>A0A369LWQ3_9ACTN</name>
<keyword evidence="3" id="KW-0812">Transmembrane</keyword>
<organism evidence="5 6">
    <name type="scientific">Gordonibacter pamelaeae</name>
    <dbReference type="NCBI Taxonomy" id="471189"/>
    <lineage>
        <taxon>Bacteria</taxon>
        <taxon>Bacillati</taxon>
        <taxon>Actinomycetota</taxon>
        <taxon>Coriobacteriia</taxon>
        <taxon>Eggerthellales</taxon>
        <taxon>Eggerthellaceae</taxon>
        <taxon>Gordonibacter</taxon>
    </lineage>
</organism>
<dbReference type="AlphaFoldDB" id="A0A369LWQ3"/>
<dbReference type="GO" id="GO:0003723">
    <property type="term" value="F:RNA binding"/>
    <property type="evidence" value="ECO:0007669"/>
    <property type="project" value="UniProtKB-KW"/>
</dbReference>
<feature type="compositionally biased region" description="Polar residues" evidence="2">
    <location>
        <begin position="70"/>
        <end position="84"/>
    </location>
</feature>
<dbReference type="Pfam" id="PF01522">
    <property type="entry name" value="Polysacc_deac_1"/>
    <property type="match status" value="1"/>
</dbReference>
<dbReference type="InterPro" id="IPR002509">
    <property type="entry name" value="NODB_dom"/>
</dbReference>
<dbReference type="PROSITE" id="PS50889">
    <property type="entry name" value="S4"/>
    <property type="match status" value="1"/>
</dbReference>
<dbReference type="InterPro" id="IPR011330">
    <property type="entry name" value="Glyco_hydro/deAcase_b/a-brl"/>
</dbReference>
<evidence type="ECO:0000256" key="3">
    <source>
        <dbReference type="SAM" id="Phobius"/>
    </source>
</evidence>
<dbReference type="SUPFAM" id="SSF88713">
    <property type="entry name" value="Glycoside hydrolase/deacetylase"/>
    <property type="match status" value="1"/>
</dbReference>
<keyword evidence="6" id="KW-1185">Reference proteome</keyword>
<dbReference type="OrthoDB" id="9763050at2"/>
<dbReference type="GO" id="GO:0005975">
    <property type="term" value="P:carbohydrate metabolic process"/>
    <property type="evidence" value="ECO:0007669"/>
    <property type="project" value="InterPro"/>
</dbReference>
<dbReference type="PROSITE" id="PS51677">
    <property type="entry name" value="NODB"/>
    <property type="match status" value="1"/>
</dbReference>
<dbReference type="GO" id="GO:0016810">
    <property type="term" value="F:hydrolase activity, acting on carbon-nitrogen (but not peptide) bonds"/>
    <property type="evidence" value="ECO:0007669"/>
    <property type="project" value="InterPro"/>
</dbReference>
<dbReference type="InterPro" id="IPR050248">
    <property type="entry name" value="Polysacc_deacetylase_ArnD"/>
</dbReference>
<evidence type="ECO:0000259" key="4">
    <source>
        <dbReference type="PROSITE" id="PS51677"/>
    </source>
</evidence>
<comment type="caution">
    <text evidence="5">The sequence shown here is derived from an EMBL/GenBank/DDBJ whole genome shotgun (WGS) entry which is preliminary data.</text>
</comment>
<feature type="region of interest" description="Disordered" evidence="2">
    <location>
        <begin position="1"/>
        <end position="115"/>
    </location>
</feature>
<proteinExistence type="predicted"/>
<evidence type="ECO:0000256" key="2">
    <source>
        <dbReference type="SAM" id="MobiDB-lite"/>
    </source>
</evidence>
<evidence type="ECO:0000256" key="1">
    <source>
        <dbReference type="PROSITE-ProRule" id="PRU00182"/>
    </source>
</evidence>
<evidence type="ECO:0000313" key="6">
    <source>
        <dbReference type="Proteomes" id="UP000254000"/>
    </source>
</evidence>
<dbReference type="CDD" id="cd10917">
    <property type="entry name" value="CE4_NodB_like_6s_7s"/>
    <property type="match status" value="1"/>
</dbReference>